<dbReference type="PROSITE" id="PS00211">
    <property type="entry name" value="ABC_TRANSPORTER_1"/>
    <property type="match status" value="1"/>
</dbReference>
<reference evidence="4 5" key="1">
    <citation type="submission" date="2018-09" db="EMBL/GenBank/DDBJ databases">
        <authorList>
            <person name="Zhu H."/>
        </authorList>
    </citation>
    <scope>NUCLEOTIDE SEQUENCE [LARGE SCALE GENOMIC DNA]</scope>
    <source>
        <strain evidence="4 5">K2S05-167</strain>
    </source>
</reference>
<dbReference type="AlphaFoldDB" id="A0A418VGU0"/>
<evidence type="ECO:0000313" key="4">
    <source>
        <dbReference type="EMBL" id="RJF75338.1"/>
    </source>
</evidence>
<proteinExistence type="predicted"/>
<keyword evidence="2 4" id="KW-0067">ATP-binding</keyword>
<evidence type="ECO:0000259" key="3">
    <source>
        <dbReference type="PROSITE" id="PS50893"/>
    </source>
</evidence>
<accession>A0A418VGU0</accession>
<organism evidence="4 5">
    <name type="scientific">Deinococcus cavernae</name>
    <dbReference type="NCBI Taxonomy" id="2320857"/>
    <lineage>
        <taxon>Bacteria</taxon>
        <taxon>Thermotogati</taxon>
        <taxon>Deinococcota</taxon>
        <taxon>Deinococci</taxon>
        <taxon>Deinococcales</taxon>
        <taxon>Deinococcaceae</taxon>
        <taxon>Deinococcus</taxon>
    </lineage>
</organism>
<evidence type="ECO:0000256" key="1">
    <source>
        <dbReference type="ARBA" id="ARBA00022741"/>
    </source>
</evidence>
<dbReference type="PROSITE" id="PS50893">
    <property type="entry name" value="ABC_TRANSPORTER_2"/>
    <property type="match status" value="1"/>
</dbReference>
<name>A0A418VGU0_9DEIO</name>
<dbReference type="Gene3D" id="3.40.50.300">
    <property type="entry name" value="P-loop containing nucleotide triphosphate hydrolases"/>
    <property type="match status" value="1"/>
</dbReference>
<dbReference type="InterPro" id="IPR017871">
    <property type="entry name" value="ABC_transporter-like_CS"/>
</dbReference>
<dbReference type="Pfam" id="PF00005">
    <property type="entry name" value="ABC_tran"/>
    <property type="match status" value="1"/>
</dbReference>
<dbReference type="InterPro" id="IPR003439">
    <property type="entry name" value="ABC_transporter-like_ATP-bd"/>
</dbReference>
<keyword evidence="1" id="KW-0547">Nucleotide-binding</keyword>
<dbReference type="GO" id="GO:0016887">
    <property type="term" value="F:ATP hydrolysis activity"/>
    <property type="evidence" value="ECO:0007669"/>
    <property type="project" value="InterPro"/>
</dbReference>
<dbReference type="InterPro" id="IPR003593">
    <property type="entry name" value="AAA+_ATPase"/>
</dbReference>
<sequence>MEVITPPFHADLANSIEVRGVYKVFGDYMKEGLKLAQQGASKEDVLLRTGSNLALADVTMHIPAAQIFVIMGLSGSGKSTLVRHFNGLIQATAGEILIDGRNVVTLNEEELRQLRRNKVSMVFQSFGLMPHKSVIENAAFAGLTRGEQRKDALAHAALWLERVGLAGYERHYPDELSGGMKQRVGLARALAANTDILLMDEAFSALDPLIRADMQDQLLELNQNLGKTIVFITHDLDEALRLGASIAILNGGRVAQVGAPKDILDNPADEYVARFVERRAVNLE</sequence>
<dbReference type="SUPFAM" id="SSF52540">
    <property type="entry name" value="P-loop containing nucleoside triphosphate hydrolases"/>
    <property type="match status" value="1"/>
</dbReference>
<dbReference type="Proteomes" id="UP000286287">
    <property type="component" value="Unassembled WGS sequence"/>
</dbReference>
<dbReference type="OrthoDB" id="2374252at2"/>
<gene>
    <name evidence="4" type="ORF">D3875_01760</name>
</gene>
<dbReference type="PANTHER" id="PTHR43869">
    <property type="entry name" value="GLYCINE BETAINE/PROLINE BETAINE TRANSPORT SYSTEM ATP-BINDING PROTEIN PROV"/>
    <property type="match status" value="1"/>
</dbReference>
<evidence type="ECO:0000313" key="5">
    <source>
        <dbReference type="Proteomes" id="UP000286287"/>
    </source>
</evidence>
<keyword evidence="5" id="KW-1185">Reference proteome</keyword>
<evidence type="ECO:0000256" key="2">
    <source>
        <dbReference type="ARBA" id="ARBA00022840"/>
    </source>
</evidence>
<dbReference type="GO" id="GO:0005524">
    <property type="term" value="F:ATP binding"/>
    <property type="evidence" value="ECO:0007669"/>
    <property type="project" value="UniProtKB-KW"/>
</dbReference>
<comment type="caution">
    <text evidence="4">The sequence shown here is derived from an EMBL/GenBank/DDBJ whole genome shotgun (WGS) entry which is preliminary data.</text>
</comment>
<feature type="domain" description="ABC transporter" evidence="3">
    <location>
        <begin position="40"/>
        <end position="276"/>
    </location>
</feature>
<dbReference type="PANTHER" id="PTHR43869:SF1">
    <property type="entry name" value="GLYCINE BETAINE_PROLINE BETAINE TRANSPORT SYSTEM ATP-BINDING PROTEIN PROV"/>
    <property type="match status" value="1"/>
</dbReference>
<dbReference type="InterPro" id="IPR027417">
    <property type="entry name" value="P-loop_NTPase"/>
</dbReference>
<dbReference type="SMART" id="SM00382">
    <property type="entry name" value="AAA"/>
    <property type="match status" value="1"/>
</dbReference>
<protein>
    <submittedName>
        <fullName evidence="4">ATP-binding cassette domain-containing protein</fullName>
    </submittedName>
</protein>
<dbReference type="InterPro" id="IPR051921">
    <property type="entry name" value="ABC_osmolyte_uptake_ATP-bind"/>
</dbReference>
<dbReference type="EMBL" id="QYUJ01000006">
    <property type="protein sequence ID" value="RJF75338.1"/>
    <property type="molecule type" value="Genomic_DNA"/>
</dbReference>